<dbReference type="Proteomes" id="UP000653730">
    <property type="component" value="Unassembled WGS sequence"/>
</dbReference>
<evidence type="ECO:0000256" key="5">
    <source>
        <dbReference type="SAM" id="MobiDB-lite"/>
    </source>
</evidence>
<organism evidence="7 8">
    <name type="scientific">Sinomicrobium weinanense</name>
    <dbReference type="NCBI Taxonomy" id="2842200"/>
    <lineage>
        <taxon>Bacteria</taxon>
        <taxon>Pseudomonadati</taxon>
        <taxon>Bacteroidota</taxon>
        <taxon>Flavobacteriia</taxon>
        <taxon>Flavobacteriales</taxon>
        <taxon>Flavobacteriaceae</taxon>
        <taxon>Sinomicrobium</taxon>
    </lineage>
</organism>
<gene>
    <name evidence="7" type="ORF">IBL28_08040</name>
</gene>
<sequence>MENVQAIKQRFGIIGNDVKLNRALEKAIQVAPTDISVLVTGESGVGKESVPKIIHSLSHRKHGKFIAVNCGAIPEGTIDSELFGHEKGSFTGATQTRNGYFEEANGGTIFLDEVGELPLTTQVRLLRVLENGEFIKVGSSKVQKTDVRIVAATNVNMFEAIEKEKFREDLYYRLSTVEIYLPPLRDRKEDIHLLFRKFAADFAQKYKMPAIRLEDNAVQMLIKYRWAGNVRQLRNVAEQISVLEQDRNISAETLTGYLPGAGKNLPAVIQNKKNQGDFSSEREILYKVLFDMKSDLNDLKKLTLELMQSGSSQKVREENENLIQKIYGKSESKADFEPSSKTSGPGTDRYEDIEDYEESDALEVLPVPQQPQPGAQGEDKYHFAEEIEEEETLSLQDKELELIKKALERNHGKRKAAAAELGISERTLYRKIKQYDL</sequence>
<dbReference type="CDD" id="cd00009">
    <property type="entry name" value="AAA"/>
    <property type="match status" value="1"/>
</dbReference>
<dbReference type="InterPro" id="IPR025662">
    <property type="entry name" value="Sigma_54_int_dom_ATP-bd_1"/>
</dbReference>
<accession>A0A926JRF7</accession>
<evidence type="ECO:0000313" key="8">
    <source>
        <dbReference type="Proteomes" id="UP000653730"/>
    </source>
</evidence>
<keyword evidence="1" id="KW-0547">Nucleotide-binding</keyword>
<dbReference type="InterPro" id="IPR027417">
    <property type="entry name" value="P-loop_NTPase"/>
</dbReference>
<dbReference type="PRINTS" id="PR01590">
    <property type="entry name" value="HTHFIS"/>
</dbReference>
<dbReference type="InterPro" id="IPR003593">
    <property type="entry name" value="AAA+_ATPase"/>
</dbReference>
<dbReference type="Pfam" id="PF25601">
    <property type="entry name" value="AAA_lid_14"/>
    <property type="match status" value="1"/>
</dbReference>
<dbReference type="InterPro" id="IPR025943">
    <property type="entry name" value="Sigma_54_int_dom_ATP-bd_2"/>
</dbReference>
<dbReference type="Gene3D" id="1.10.8.60">
    <property type="match status" value="1"/>
</dbReference>
<proteinExistence type="predicted"/>
<dbReference type="FunFam" id="3.40.50.300:FF:000006">
    <property type="entry name" value="DNA-binding transcriptional regulator NtrC"/>
    <property type="match status" value="1"/>
</dbReference>
<reference evidence="7 8" key="1">
    <citation type="submission" date="2020-09" db="EMBL/GenBank/DDBJ databases">
        <title>Sinomicrobium weinanense sp. nov., a halophilic bacteria isolated from saline-alkali soil.</title>
        <authorList>
            <person name="Wu P."/>
            <person name="Ren H."/>
            <person name="Mei Y."/>
            <person name="Liang Y."/>
            <person name="Chen Z."/>
        </authorList>
    </citation>
    <scope>NUCLEOTIDE SEQUENCE [LARGE SCALE GENOMIC DNA]</scope>
    <source>
        <strain evidence="7 8">FJxs</strain>
    </source>
</reference>
<dbReference type="PROSITE" id="PS50045">
    <property type="entry name" value="SIGMA54_INTERACT_4"/>
    <property type="match status" value="1"/>
</dbReference>
<protein>
    <submittedName>
        <fullName evidence="7">Sigma-54-dependent Fis family transcriptional regulator</fullName>
    </submittedName>
</protein>
<keyword evidence="8" id="KW-1185">Reference proteome</keyword>
<evidence type="ECO:0000256" key="1">
    <source>
        <dbReference type="ARBA" id="ARBA00022741"/>
    </source>
</evidence>
<dbReference type="InterPro" id="IPR002197">
    <property type="entry name" value="HTH_Fis"/>
</dbReference>
<feature type="region of interest" description="Disordered" evidence="5">
    <location>
        <begin position="328"/>
        <end position="350"/>
    </location>
</feature>
<dbReference type="RefSeq" id="WP_187965063.1">
    <property type="nucleotide sequence ID" value="NZ_JACVDC010000017.1"/>
</dbReference>
<dbReference type="Pfam" id="PF02954">
    <property type="entry name" value="HTH_8"/>
    <property type="match status" value="1"/>
</dbReference>
<dbReference type="GO" id="GO:0043565">
    <property type="term" value="F:sequence-specific DNA binding"/>
    <property type="evidence" value="ECO:0007669"/>
    <property type="project" value="InterPro"/>
</dbReference>
<evidence type="ECO:0000313" key="7">
    <source>
        <dbReference type="EMBL" id="MBC9795912.1"/>
    </source>
</evidence>
<evidence type="ECO:0000256" key="4">
    <source>
        <dbReference type="ARBA" id="ARBA00023163"/>
    </source>
</evidence>
<dbReference type="Gene3D" id="1.10.10.60">
    <property type="entry name" value="Homeodomain-like"/>
    <property type="match status" value="1"/>
</dbReference>
<evidence type="ECO:0000259" key="6">
    <source>
        <dbReference type="PROSITE" id="PS50045"/>
    </source>
</evidence>
<feature type="domain" description="Sigma-54 factor interaction" evidence="6">
    <location>
        <begin position="13"/>
        <end position="242"/>
    </location>
</feature>
<keyword evidence="3" id="KW-0805">Transcription regulation</keyword>
<dbReference type="Gene3D" id="3.40.50.300">
    <property type="entry name" value="P-loop containing nucleotide triphosphate hydrolases"/>
    <property type="match status" value="1"/>
</dbReference>
<dbReference type="Pfam" id="PF00158">
    <property type="entry name" value="Sigma54_activat"/>
    <property type="match status" value="1"/>
</dbReference>
<evidence type="ECO:0000256" key="3">
    <source>
        <dbReference type="ARBA" id="ARBA00023015"/>
    </source>
</evidence>
<dbReference type="SUPFAM" id="SSF52540">
    <property type="entry name" value="P-loop containing nucleoside triphosphate hydrolases"/>
    <property type="match status" value="1"/>
</dbReference>
<dbReference type="InterPro" id="IPR058031">
    <property type="entry name" value="AAA_lid_NorR"/>
</dbReference>
<dbReference type="GO" id="GO:0006355">
    <property type="term" value="P:regulation of DNA-templated transcription"/>
    <property type="evidence" value="ECO:0007669"/>
    <property type="project" value="InterPro"/>
</dbReference>
<comment type="caution">
    <text evidence="7">The sequence shown here is derived from an EMBL/GenBank/DDBJ whole genome shotgun (WGS) entry which is preliminary data.</text>
</comment>
<name>A0A926JRF7_9FLAO</name>
<dbReference type="InterPro" id="IPR009057">
    <property type="entry name" value="Homeodomain-like_sf"/>
</dbReference>
<keyword evidence="2" id="KW-0067">ATP-binding</keyword>
<dbReference type="EMBL" id="JACVDC010000017">
    <property type="protein sequence ID" value="MBC9795912.1"/>
    <property type="molecule type" value="Genomic_DNA"/>
</dbReference>
<dbReference type="SUPFAM" id="SSF46689">
    <property type="entry name" value="Homeodomain-like"/>
    <property type="match status" value="1"/>
</dbReference>
<evidence type="ECO:0000256" key="2">
    <source>
        <dbReference type="ARBA" id="ARBA00022840"/>
    </source>
</evidence>
<feature type="compositionally biased region" description="Basic and acidic residues" evidence="5">
    <location>
        <begin position="328"/>
        <end position="338"/>
    </location>
</feature>
<dbReference type="PANTHER" id="PTHR32071">
    <property type="entry name" value="TRANSCRIPTIONAL REGULATORY PROTEIN"/>
    <property type="match status" value="1"/>
</dbReference>
<dbReference type="SMART" id="SM00382">
    <property type="entry name" value="AAA"/>
    <property type="match status" value="1"/>
</dbReference>
<dbReference type="GO" id="GO:0005524">
    <property type="term" value="F:ATP binding"/>
    <property type="evidence" value="ECO:0007669"/>
    <property type="project" value="UniProtKB-KW"/>
</dbReference>
<dbReference type="InterPro" id="IPR002078">
    <property type="entry name" value="Sigma_54_int"/>
</dbReference>
<dbReference type="PANTHER" id="PTHR32071:SF121">
    <property type="entry name" value="SIGMA L-DEPENDENT TRANSCRIPTIONAL REGULATOR YQIR-RELATED"/>
    <property type="match status" value="1"/>
</dbReference>
<dbReference type="PROSITE" id="PS00676">
    <property type="entry name" value="SIGMA54_INTERACT_2"/>
    <property type="match status" value="1"/>
</dbReference>
<keyword evidence="4" id="KW-0804">Transcription</keyword>
<dbReference type="AlphaFoldDB" id="A0A926JRF7"/>
<dbReference type="PROSITE" id="PS00675">
    <property type="entry name" value="SIGMA54_INTERACT_1"/>
    <property type="match status" value="1"/>
</dbReference>